<dbReference type="Proteomes" id="UP001596166">
    <property type="component" value="Unassembled WGS sequence"/>
</dbReference>
<evidence type="ECO:0008006" key="3">
    <source>
        <dbReference type="Google" id="ProtNLM"/>
    </source>
</evidence>
<organism evidence="1 2">
    <name type="scientific">Azospirillum himalayense</name>
    <dbReference type="NCBI Taxonomy" id="654847"/>
    <lineage>
        <taxon>Bacteria</taxon>
        <taxon>Pseudomonadati</taxon>
        <taxon>Pseudomonadota</taxon>
        <taxon>Alphaproteobacteria</taxon>
        <taxon>Rhodospirillales</taxon>
        <taxon>Azospirillaceae</taxon>
        <taxon>Azospirillum</taxon>
    </lineage>
</organism>
<reference evidence="2" key="1">
    <citation type="journal article" date="2019" name="Int. J. Syst. Evol. Microbiol.">
        <title>The Global Catalogue of Microorganisms (GCM) 10K type strain sequencing project: providing services to taxonomists for standard genome sequencing and annotation.</title>
        <authorList>
            <consortium name="The Broad Institute Genomics Platform"/>
            <consortium name="The Broad Institute Genome Sequencing Center for Infectious Disease"/>
            <person name="Wu L."/>
            <person name="Ma J."/>
        </authorList>
    </citation>
    <scope>NUCLEOTIDE SEQUENCE [LARGE SCALE GENOMIC DNA]</scope>
    <source>
        <strain evidence="2">CCUG 58760</strain>
    </source>
</reference>
<keyword evidence="2" id="KW-1185">Reference proteome</keyword>
<proteinExistence type="predicted"/>
<name>A0ABW0G655_9PROT</name>
<evidence type="ECO:0000313" key="2">
    <source>
        <dbReference type="Proteomes" id="UP001596166"/>
    </source>
</evidence>
<dbReference type="EMBL" id="JBHSLC010000031">
    <property type="protein sequence ID" value="MFC5356547.1"/>
    <property type="molecule type" value="Genomic_DNA"/>
</dbReference>
<protein>
    <recommendedName>
        <fullName evidence="3">Extracellular solute-binding protein</fullName>
    </recommendedName>
</protein>
<evidence type="ECO:0000313" key="1">
    <source>
        <dbReference type="EMBL" id="MFC5356547.1"/>
    </source>
</evidence>
<accession>A0ABW0G655</accession>
<sequence length="84" mass="9033">MTGLRAFAGRLVAAFLLIPFLPPEVAAGREARTAVTVLTSFPAGFYEPVREVFEAAHPDRRLRVVNTKTTAALSCAPSAGWSCR</sequence>
<dbReference type="RefSeq" id="WP_376996164.1">
    <property type="nucleotide sequence ID" value="NZ_JBHSLC010000031.1"/>
</dbReference>
<comment type="caution">
    <text evidence="1">The sequence shown here is derived from an EMBL/GenBank/DDBJ whole genome shotgun (WGS) entry which is preliminary data.</text>
</comment>
<gene>
    <name evidence="1" type="ORF">ACFPMG_16165</name>
</gene>